<dbReference type="InterPro" id="IPR036034">
    <property type="entry name" value="PDZ_sf"/>
</dbReference>
<gene>
    <name evidence="6" type="ORF">HHUSO_G93</name>
</gene>
<dbReference type="PRINTS" id="PR00834">
    <property type="entry name" value="PROTEASES2C"/>
</dbReference>
<dbReference type="InterPro" id="IPR001478">
    <property type="entry name" value="PDZ"/>
</dbReference>
<dbReference type="InterPro" id="IPR009003">
    <property type="entry name" value="Peptidase_S1_PA"/>
</dbReference>
<reference evidence="6 7" key="1">
    <citation type="submission" date="2021-05" db="EMBL/GenBank/DDBJ databases">
        <authorList>
            <person name="Zahm M."/>
            <person name="Klopp C."/>
            <person name="Cabau C."/>
            <person name="Kuhl H."/>
            <person name="Suciu R."/>
            <person name="Ciorpac M."/>
            <person name="Holostenco D."/>
            <person name="Gessner J."/>
            <person name="Wuertz S."/>
            <person name="Hohne C."/>
            <person name="Stock M."/>
            <person name="Gislard M."/>
            <person name="Lluch J."/>
            <person name="Milhes M."/>
            <person name="Lampietro C."/>
            <person name="Lopez Roques C."/>
            <person name="Donnadieu C."/>
            <person name="Du K."/>
            <person name="Schartl M."/>
            <person name="Guiguen Y."/>
        </authorList>
    </citation>
    <scope>NUCLEOTIDE SEQUENCE [LARGE SCALE GENOMIC DNA]</scope>
    <source>
        <strain evidence="6">Hh-F2</strain>
        <tissue evidence="6">Blood</tissue>
    </source>
</reference>
<dbReference type="InterPro" id="IPR041489">
    <property type="entry name" value="PDZ_6"/>
</dbReference>
<organism evidence="6 7">
    <name type="scientific">Huso huso</name>
    <name type="common">Beluga</name>
    <name type="synonym">Acipenser huso</name>
    <dbReference type="NCBI Taxonomy" id="61971"/>
    <lineage>
        <taxon>Eukaryota</taxon>
        <taxon>Metazoa</taxon>
        <taxon>Chordata</taxon>
        <taxon>Craniata</taxon>
        <taxon>Vertebrata</taxon>
        <taxon>Euteleostomi</taxon>
        <taxon>Actinopterygii</taxon>
        <taxon>Chondrostei</taxon>
        <taxon>Acipenseriformes</taxon>
        <taxon>Acipenseridae</taxon>
        <taxon>Huso</taxon>
    </lineage>
</organism>
<dbReference type="GO" id="GO:0008233">
    <property type="term" value="F:peptidase activity"/>
    <property type="evidence" value="ECO:0007669"/>
    <property type="project" value="UniProtKB-KW"/>
</dbReference>
<dbReference type="Pfam" id="PF17820">
    <property type="entry name" value="PDZ_6"/>
    <property type="match status" value="1"/>
</dbReference>
<dbReference type="Pfam" id="PF13365">
    <property type="entry name" value="Trypsin_2"/>
    <property type="match status" value="1"/>
</dbReference>
<dbReference type="Gene3D" id="2.30.42.10">
    <property type="match status" value="1"/>
</dbReference>
<evidence type="ECO:0000313" key="6">
    <source>
        <dbReference type="EMBL" id="KAK6493730.1"/>
    </source>
</evidence>
<dbReference type="GO" id="GO:0006508">
    <property type="term" value="P:proteolysis"/>
    <property type="evidence" value="ECO:0007669"/>
    <property type="project" value="UniProtKB-KW"/>
</dbReference>
<keyword evidence="2 6" id="KW-0645">Protease</keyword>
<feature type="domain" description="PDZ" evidence="5">
    <location>
        <begin position="380"/>
        <end position="435"/>
    </location>
</feature>
<dbReference type="SMART" id="SM00228">
    <property type="entry name" value="PDZ"/>
    <property type="match status" value="1"/>
</dbReference>
<dbReference type="Gene3D" id="2.40.10.120">
    <property type="match status" value="1"/>
</dbReference>
<evidence type="ECO:0000256" key="3">
    <source>
        <dbReference type="ARBA" id="ARBA00022801"/>
    </source>
</evidence>
<protein>
    <submittedName>
        <fullName evidence="6">Serine protease HTRA2</fullName>
    </submittedName>
</protein>
<dbReference type="InterPro" id="IPR001940">
    <property type="entry name" value="Peptidase_S1C"/>
</dbReference>
<evidence type="ECO:0000256" key="1">
    <source>
        <dbReference type="ARBA" id="ARBA00010541"/>
    </source>
</evidence>
<keyword evidence="3" id="KW-0378">Hydrolase</keyword>
<name>A0ABR1A9J7_HUSHU</name>
<proteinExistence type="inferred from homology"/>
<keyword evidence="7" id="KW-1185">Reference proteome</keyword>
<dbReference type="Proteomes" id="UP001369086">
    <property type="component" value="Unassembled WGS sequence"/>
</dbReference>
<dbReference type="PROSITE" id="PS50106">
    <property type="entry name" value="PDZ"/>
    <property type="match status" value="1"/>
</dbReference>
<accession>A0ABR1A9J7</accession>
<dbReference type="EMBL" id="JAHFZB010000001">
    <property type="protein sequence ID" value="KAK6493730.1"/>
    <property type="molecule type" value="Genomic_DNA"/>
</dbReference>
<dbReference type="SUPFAM" id="SSF50156">
    <property type="entry name" value="PDZ domain-like"/>
    <property type="match status" value="1"/>
</dbReference>
<sequence length="448" mass="48310">MVALVNSSLLRVVRRCVRVSRFQSRLFTLRALANSAADPGQVRSGSGSVCYESAPHPDTAGSGWSTDSDRADLFKAVCAIALGIGGAALLYSRRQGEKQQQQEKSHPEGGVGSSVFEYILPTARCASPFKPDSPRYKYNFIADVVEKSAPAVVFIEIIARNRSGQEVPVSSGSGFVISQDGLIITNAHVVANKRGVKVKLANGDTYNAVVQDVDQVADIATIKINAKHPLPTLSLGRSSDVRQGEFVVAMGSPLALRNTITSGIVSSVQRGGQELGLSNSNMDYIQTDAAIDFGNSGGPLINLDGDVIGINTMKVTASISFAIPSDHLRQFLISAEKKKSQFGGSEMKRRYVGIMMLTLTPRIIEELKLRDPGFPDVTHGVLSHRIIMGSPAYQAGMKPGDIVLEINGQTVKTAEEIYNAVRTCDRINMVVKRGQDLLMLRMTPEMTE</sequence>
<dbReference type="PANTHER" id="PTHR22939">
    <property type="entry name" value="SERINE PROTEASE FAMILY S1C HTRA-RELATED"/>
    <property type="match status" value="1"/>
</dbReference>
<comment type="caution">
    <text evidence="6">The sequence shown here is derived from an EMBL/GenBank/DDBJ whole genome shotgun (WGS) entry which is preliminary data.</text>
</comment>
<dbReference type="PANTHER" id="PTHR22939:SF127">
    <property type="entry name" value="SERINE PROTEASE HTRA2, MITOCHONDRIAL"/>
    <property type="match status" value="1"/>
</dbReference>
<dbReference type="CDD" id="cd06785">
    <property type="entry name" value="cpPDZ_HtrA-like"/>
    <property type="match status" value="1"/>
</dbReference>
<evidence type="ECO:0000259" key="5">
    <source>
        <dbReference type="PROSITE" id="PS50106"/>
    </source>
</evidence>
<comment type="similarity">
    <text evidence="1">Belongs to the peptidase S1C family.</text>
</comment>
<evidence type="ECO:0000256" key="2">
    <source>
        <dbReference type="ARBA" id="ARBA00022670"/>
    </source>
</evidence>
<feature type="region of interest" description="Disordered" evidence="4">
    <location>
        <begin position="38"/>
        <end position="65"/>
    </location>
</feature>
<evidence type="ECO:0000256" key="4">
    <source>
        <dbReference type="SAM" id="MobiDB-lite"/>
    </source>
</evidence>
<evidence type="ECO:0000313" key="7">
    <source>
        <dbReference type="Proteomes" id="UP001369086"/>
    </source>
</evidence>
<dbReference type="SUPFAM" id="SSF50494">
    <property type="entry name" value="Trypsin-like serine proteases"/>
    <property type="match status" value="1"/>
</dbReference>